<dbReference type="InterPro" id="IPR037284">
    <property type="entry name" value="SUF_FeS_clus_asmbl_SufBD_sf"/>
</dbReference>
<reference evidence="5" key="1">
    <citation type="submission" date="2017-04" db="EMBL/GenBank/DDBJ databases">
        <authorList>
            <person name="Varghese N."/>
            <person name="Submissions S."/>
        </authorList>
    </citation>
    <scope>NUCLEOTIDE SEQUENCE [LARGE SCALE GENOMIC DNA]</scope>
    <source>
        <strain evidence="5">RKEM611</strain>
    </source>
</reference>
<sequence length="426" mass="47720">MNTLVEQAFQTLSHRPDWLLKKGEESLSALRSLGVPTRKDEEWKYTSAKKMIDKPYALASNLEEAASLGTFYHADEKCLRLVFHNGRFVPSQSNIKDAPSGLEIKSLNDAWSEAEFVNKLKSVSEFRNAFQAANTALLNEGLVISAKRNQAIASIVDLVFIYSDQGQDEELLSSPTIFVDAEPSSALTVRELHVGDRQRPLLNNIQIHVTAQANSRVKLYKFQNLGSNSVHVDHTEVEQMRDSRFETFSFTLGASLARNDLQVKLKEPGASVQLDGLYATRGNQHVDNQTVVDHISPNCESSQLYKGVLKDKSRAVFNGKVLIRRDAQQTNAQQLNKNLLLSEGVEVDTKPQMEIDADDVKCAHGATVGRMADDELFYLESRGIRQDLARKMLAIGFLNETIQGITDEFVRQEFELTLKKEFTDGI</sequence>
<accession>A0A1Y6CDJ6</accession>
<feature type="domain" description="SUF system FeS cluster assembly SufBD core" evidence="2">
    <location>
        <begin position="169"/>
        <end position="397"/>
    </location>
</feature>
<proteinExistence type="inferred from homology"/>
<dbReference type="PANTHER" id="PTHR43575:SF1">
    <property type="entry name" value="PROTEIN ABCI7, CHLOROPLASTIC"/>
    <property type="match status" value="1"/>
</dbReference>
<evidence type="ECO:0000256" key="1">
    <source>
        <dbReference type="ARBA" id="ARBA00043967"/>
    </source>
</evidence>
<dbReference type="Pfam" id="PF19295">
    <property type="entry name" value="SufBD_N"/>
    <property type="match status" value="1"/>
</dbReference>
<dbReference type="RefSeq" id="WP_132321383.1">
    <property type="nucleotide sequence ID" value="NZ_FWZT01000014.1"/>
</dbReference>
<comment type="similarity">
    <text evidence="1">Belongs to the iron-sulfur cluster assembly SufBD family.</text>
</comment>
<organism evidence="4 5">
    <name type="scientific">Pseudobacteriovorax antillogorgiicola</name>
    <dbReference type="NCBI Taxonomy" id="1513793"/>
    <lineage>
        <taxon>Bacteria</taxon>
        <taxon>Pseudomonadati</taxon>
        <taxon>Bdellovibrionota</taxon>
        <taxon>Oligoflexia</taxon>
        <taxon>Oligoflexales</taxon>
        <taxon>Pseudobacteriovoracaceae</taxon>
        <taxon>Pseudobacteriovorax</taxon>
    </lineage>
</organism>
<evidence type="ECO:0000313" key="5">
    <source>
        <dbReference type="Proteomes" id="UP000192907"/>
    </source>
</evidence>
<dbReference type="InterPro" id="IPR000825">
    <property type="entry name" value="SUF_FeS_clus_asmbl_SufBD_core"/>
</dbReference>
<dbReference type="InterPro" id="IPR011542">
    <property type="entry name" value="SUF_FeS_clus_asmbl_SufD"/>
</dbReference>
<dbReference type="SUPFAM" id="SSF101960">
    <property type="entry name" value="Stabilizer of iron transporter SufD"/>
    <property type="match status" value="1"/>
</dbReference>
<dbReference type="InterPro" id="IPR055346">
    <property type="entry name" value="Fe-S_cluster_assembly_SufBD"/>
</dbReference>
<dbReference type="EMBL" id="FWZT01000014">
    <property type="protein sequence ID" value="SMF47270.1"/>
    <property type="molecule type" value="Genomic_DNA"/>
</dbReference>
<dbReference type="InterPro" id="IPR045595">
    <property type="entry name" value="SufBD_N"/>
</dbReference>
<name>A0A1Y6CDJ6_9BACT</name>
<feature type="domain" description="SUF system FeS cluster assembly SufBD N-terminal" evidence="3">
    <location>
        <begin position="14"/>
        <end position="154"/>
    </location>
</feature>
<dbReference type="GO" id="GO:0016226">
    <property type="term" value="P:iron-sulfur cluster assembly"/>
    <property type="evidence" value="ECO:0007669"/>
    <property type="project" value="InterPro"/>
</dbReference>
<keyword evidence="5" id="KW-1185">Reference proteome</keyword>
<dbReference type="OrthoDB" id="5288223at2"/>
<dbReference type="NCBIfam" id="TIGR01981">
    <property type="entry name" value="sufD"/>
    <property type="match status" value="1"/>
</dbReference>
<protein>
    <submittedName>
        <fullName evidence="4">Iron-regulated ABC transporter permease protein SufD</fullName>
    </submittedName>
</protein>
<dbReference type="PANTHER" id="PTHR43575">
    <property type="entry name" value="PROTEIN ABCI7, CHLOROPLASTIC"/>
    <property type="match status" value="1"/>
</dbReference>
<dbReference type="STRING" id="1513793.SAMN06296036_114120"/>
<evidence type="ECO:0000259" key="3">
    <source>
        <dbReference type="Pfam" id="PF19295"/>
    </source>
</evidence>
<gene>
    <name evidence="4" type="ORF">SAMN06296036_114120</name>
</gene>
<dbReference type="AlphaFoldDB" id="A0A1Y6CDJ6"/>
<evidence type="ECO:0000259" key="2">
    <source>
        <dbReference type="Pfam" id="PF01458"/>
    </source>
</evidence>
<evidence type="ECO:0000313" key="4">
    <source>
        <dbReference type="EMBL" id="SMF47270.1"/>
    </source>
</evidence>
<dbReference type="Pfam" id="PF01458">
    <property type="entry name" value="SUFBD_core"/>
    <property type="match status" value="1"/>
</dbReference>
<dbReference type="Proteomes" id="UP000192907">
    <property type="component" value="Unassembled WGS sequence"/>
</dbReference>